<dbReference type="GO" id="GO:0005829">
    <property type="term" value="C:cytosol"/>
    <property type="evidence" value="ECO:0007669"/>
    <property type="project" value="TreeGrafter"/>
</dbReference>
<evidence type="ECO:0000313" key="5">
    <source>
        <dbReference type="Proteomes" id="UP000324748"/>
    </source>
</evidence>
<feature type="compositionally biased region" description="Polar residues" evidence="2">
    <location>
        <begin position="1"/>
        <end position="10"/>
    </location>
</feature>
<feature type="compositionally biased region" description="Low complexity" evidence="2">
    <location>
        <begin position="844"/>
        <end position="860"/>
    </location>
</feature>
<evidence type="ECO:0000256" key="2">
    <source>
        <dbReference type="SAM" id="MobiDB-lite"/>
    </source>
</evidence>
<feature type="compositionally biased region" description="Polar residues" evidence="2">
    <location>
        <begin position="1915"/>
        <end position="1927"/>
    </location>
</feature>
<evidence type="ECO:0000256" key="1">
    <source>
        <dbReference type="ARBA" id="ARBA00022737"/>
    </source>
</evidence>
<feature type="compositionally biased region" description="Low complexity" evidence="2">
    <location>
        <begin position="1712"/>
        <end position="1724"/>
    </location>
</feature>
<dbReference type="Gene3D" id="1.25.10.10">
    <property type="entry name" value="Leucine-rich Repeat Variant"/>
    <property type="match status" value="1"/>
</dbReference>
<dbReference type="GO" id="GO:0005634">
    <property type="term" value="C:nucleus"/>
    <property type="evidence" value="ECO:0007669"/>
    <property type="project" value="TreeGrafter"/>
</dbReference>
<feature type="region of interest" description="Disordered" evidence="2">
    <location>
        <begin position="1"/>
        <end position="168"/>
    </location>
</feature>
<gene>
    <name evidence="3" type="ORF">PGT21_010949</name>
    <name evidence="4" type="ORF">PGTUg99_009868</name>
</gene>
<feature type="compositionally biased region" description="Basic and acidic residues" evidence="2">
    <location>
        <begin position="1524"/>
        <end position="1534"/>
    </location>
</feature>
<dbReference type="Proteomes" id="UP000324748">
    <property type="component" value="Unassembled WGS sequence"/>
</dbReference>
<feature type="region of interest" description="Disordered" evidence="2">
    <location>
        <begin position="1457"/>
        <end position="1484"/>
    </location>
</feature>
<feature type="region of interest" description="Disordered" evidence="2">
    <location>
        <begin position="385"/>
        <end position="517"/>
    </location>
</feature>
<organism evidence="4 6">
    <name type="scientific">Puccinia graminis f. sp. tritici</name>
    <dbReference type="NCBI Taxonomy" id="56615"/>
    <lineage>
        <taxon>Eukaryota</taxon>
        <taxon>Fungi</taxon>
        <taxon>Dikarya</taxon>
        <taxon>Basidiomycota</taxon>
        <taxon>Pucciniomycotina</taxon>
        <taxon>Pucciniomycetes</taxon>
        <taxon>Pucciniales</taxon>
        <taxon>Pucciniaceae</taxon>
        <taxon>Puccinia</taxon>
    </lineage>
</organism>
<feature type="region of interest" description="Disordered" evidence="2">
    <location>
        <begin position="544"/>
        <end position="573"/>
    </location>
</feature>
<dbReference type="InterPro" id="IPR011989">
    <property type="entry name" value="ARM-like"/>
</dbReference>
<dbReference type="SUPFAM" id="SSF48371">
    <property type="entry name" value="ARM repeat"/>
    <property type="match status" value="1"/>
</dbReference>
<dbReference type="InterPro" id="IPR051023">
    <property type="entry name" value="PP2A_Regulatory_Subunit_A"/>
</dbReference>
<feature type="compositionally biased region" description="Low complexity" evidence="2">
    <location>
        <begin position="149"/>
        <end position="165"/>
    </location>
</feature>
<feature type="region of interest" description="Disordered" evidence="2">
    <location>
        <begin position="1511"/>
        <end position="1534"/>
    </location>
</feature>
<dbReference type="EMBL" id="VSWC01000184">
    <property type="protein sequence ID" value="KAA1067598.1"/>
    <property type="molecule type" value="Genomic_DNA"/>
</dbReference>
<feature type="region of interest" description="Disordered" evidence="2">
    <location>
        <begin position="835"/>
        <end position="860"/>
    </location>
</feature>
<feature type="region of interest" description="Disordered" evidence="2">
    <location>
        <begin position="1641"/>
        <end position="1937"/>
    </location>
</feature>
<protein>
    <recommendedName>
        <fullName evidence="7">Serine/threonine-protein phosphatase 4 regulatory subunit 1</fullName>
    </recommendedName>
</protein>
<feature type="region of interest" description="Disordered" evidence="2">
    <location>
        <begin position="800"/>
        <end position="823"/>
    </location>
</feature>
<feature type="compositionally biased region" description="Low complexity" evidence="2">
    <location>
        <begin position="429"/>
        <end position="442"/>
    </location>
</feature>
<feature type="compositionally biased region" description="Low complexity" evidence="2">
    <location>
        <begin position="1750"/>
        <end position="1763"/>
    </location>
</feature>
<feature type="region of interest" description="Disordered" evidence="2">
    <location>
        <begin position="211"/>
        <end position="341"/>
    </location>
</feature>
<proteinExistence type="predicted"/>
<feature type="compositionally biased region" description="Low complexity" evidence="2">
    <location>
        <begin position="456"/>
        <end position="477"/>
    </location>
</feature>
<dbReference type="PANTHER" id="PTHR10648:SF4">
    <property type="entry name" value="PROTEIN PHOSPHATASE 2 (FORMERLY 2A), REGULATORY SUBUNIT A, BETA ISOFORM-RELATED"/>
    <property type="match status" value="1"/>
</dbReference>
<evidence type="ECO:0000313" key="3">
    <source>
        <dbReference type="EMBL" id="KAA1067598.1"/>
    </source>
</evidence>
<feature type="compositionally biased region" description="Polar residues" evidence="2">
    <location>
        <begin position="411"/>
        <end position="421"/>
    </location>
</feature>
<sequence>MVILLQASNSTATKNPAAPNNPTHPPILLLKQPPQPPNQLSQQTPSPPPPPPSTNTATLTNHNKPFIFGSSCTPINPTPTSNTNTSTNTNTTPSPNPNPNSFSFSSSSTSSSASSANPEPGPAEPQPLLQLLNRTGTSTHTGRHRRKSSVSISPPFSRSPSPIDPNLLLINNRTEANPKQLSLPGLSGLVQTTQIEQDILSRPRSIPSSSLYSNNFKLEHPTSNSLPPPSSTSSNSSPSSSLSSSSSSTSSASSNSANLNHPNRSFHLQSFLSSHHHPAQDPHLSLADQPTLSRRSSADSLSQSRLQLLNLTRQRSLSPSISSSSSSSSPSSSPSHSPLRIIPDQEHQNDIVTDDQNQQGDHPGLELELAQQPLVQIPALIIPGSSSLSSHRTRMRSRSITSNQPPWPIDLSSSPLSTTINPEHPQDDPLSSPKLSLLSNKKAIPPPLDLTRSIQTPASSTASTTTTPADPARPGTPLSADFTPNFIDPTIQLAASAPPTSPSSPLEIDQKPSSPLIKPEEDLVIEDEERKAAEWMDTCSNSRALDENGGEDDPAHQSFSPLHLMGNNDQEEDEEDDRLSTMEKIFLFANSENAYHRVIVSQRLPELLEEVDISEAVEYVLPLLSGLAQDDEGIREALGPSLCNIMWYYFSKCPLSETEEPPVNDGQQRPAMTPSSRADGSNPSLEWPTEERRKRPQISLGSFTISLITLFTDTNRSIGLLSRYALVAFLCRLLDCPLPEWSEDIRLVAGEPYLPIEYHGVDREDHYEEYVFSDSIRRRIAYELVGLVIHDLCQPPKPDPIVLRRDRSDASESDEWDTVPLGGDEAEQLSRQRYYDIDPPNPSSNPLGSNSPSNSTSALNLPPVDNFFSRHVSSQYSSDSLNPNDSLDCIHRQQGGLALIESIAQARCFDASFMHRKLLRQVLDMSRDEDCRALRQQAASTLTTLMISLPSSLSATTPSCPLDSFVEMDEDTENLLINAFRSFASDMDPEVRKQICLGLPALLKLVQHRPRAELSLDLIQHFSRDDNREVRIVGYQILGELIYVFHLEKSTVPHQIVQYFLSGFEPHQQSMSDALGERMADRMRSFGCSMDFDDPPSLMLGPFDQDQLPQTSSSFGTSAISLEDTERAMCCSYNFPAVLLTLGVERWQDMRSLFLKLATDVSYPPRVRRSLARSMHELIKLIRAPLKQTCSMIVHDSIETSISLATEDWLRVLKFFLFEDPDLGNTESVLETLDTSLSDIDVEGELSSIICKLTQYFGTPDSDSLRTVGWTVRERVILFLPKLFDHLSDCFVERESDGCMKTLLFAGLNDPAAAVREAALQFVPILYNSGRNSDNRKFQLRLLSSLKSLSQDPNYRVRMIYPRAIFNLVKLLMPIDILESIVLEDSSLTQISQDRVGGVRIGLSRLIHELCTSNDYYGCESGRRIPRLLRRMIEKLAKDPESVVSSFIEDLAKVRNPDDEPLQDTEMAVRANPQASSSTDRRVSRLGLSWGGKSNVDDSCGSIRMDCLEEDSEDDLSGSGIQVDESRLSEDEGVKISINEDHSDDDESTTPHGELQIPLHTSIDIVADENFDSPNLSLSSVSTDGDELKILDHHHHPPSTHSPTPFVKLSSRKLTNLGSSEEEDDDDDDEEDQLVEQLNGLGSEDIDRHHPTVSSSFTSFPQPPHPSSGLDEHLEIDDERFQNSTSDEADIPPQLVRKKVQPLARSERSSSRRSGPIRRSISEPVGCFLTSSSFSSSSSPKTESAWFLNSNDSSSFQHSCSSSPKTATVKNTNSPRNASPTTPTATQLRSSRGKKVSPNGLRQNGLIDHHPKEEETHSPRAINGRSSSKNRYGSLSSFHYHQDHQEEDEEPVQKRSNNTRRSVSHHDSLACRQQHQQQHDRIHSSSALNNPKFFSPHHHHLLAHPRPSPDSSSSNRASLIPSPSTTAPPIDSSGEQLWMRETDGGFVEVGEY</sequence>
<evidence type="ECO:0000313" key="6">
    <source>
        <dbReference type="Proteomes" id="UP000325313"/>
    </source>
</evidence>
<evidence type="ECO:0000313" key="4">
    <source>
        <dbReference type="EMBL" id="KAA1092158.1"/>
    </source>
</evidence>
<feature type="compositionally biased region" description="Low complexity" evidence="2">
    <location>
        <begin position="221"/>
        <end position="273"/>
    </location>
</feature>
<feature type="compositionally biased region" description="Polar residues" evidence="2">
    <location>
        <begin position="1824"/>
        <end position="1839"/>
    </location>
</feature>
<keyword evidence="1" id="KW-0677">Repeat</keyword>
<reference evidence="5 6" key="1">
    <citation type="submission" date="2019-05" db="EMBL/GenBank/DDBJ databases">
        <title>Emergence of the Ug99 lineage of the wheat stem rust pathogen through somatic hybridization.</title>
        <authorList>
            <person name="Li F."/>
            <person name="Upadhyaya N.M."/>
            <person name="Sperschneider J."/>
            <person name="Matny O."/>
            <person name="Nguyen-Phuc H."/>
            <person name="Mago R."/>
            <person name="Raley C."/>
            <person name="Miller M.E."/>
            <person name="Silverstein K.A.T."/>
            <person name="Henningsen E."/>
            <person name="Hirsch C.D."/>
            <person name="Visser B."/>
            <person name="Pretorius Z.A."/>
            <person name="Steffenson B.J."/>
            <person name="Schwessinger B."/>
            <person name="Dodds P.N."/>
            <person name="Figueroa M."/>
        </authorList>
    </citation>
    <scope>NUCLEOTIDE SEQUENCE [LARGE SCALE GENOMIC DNA]</scope>
    <source>
        <strain evidence="3">21-0</strain>
        <strain evidence="4 6">Ug99</strain>
    </source>
</reference>
<feature type="compositionally biased region" description="Polar residues" evidence="2">
    <location>
        <begin position="1764"/>
        <end position="1790"/>
    </location>
</feature>
<comment type="caution">
    <text evidence="4">The sequence shown here is derived from an EMBL/GenBank/DDBJ whole genome shotgun (WGS) entry which is preliminary data.</text>
</comment>
<accession>A0A5B0NWG8</accession>
<dbReference type="GO" id="GO:0000159">
    <property type="term" value="C:protein phosphatase type 2A complex"/>
    <property type="evidence" value="ECO:0007669"/>
    <property type="project" value="TreeGrafter"/>
</dbReference>
<keyword evidence="5" id="KW-1185">Reference proteome</keyword>
<evidence type="ECO:0008006" key="7">
    <source>
        <dbReference type="Google" id="ProtNLM"/>
    </source>
</evidence>
<dbReference type="OrthoDB" id="340346at2759"/>
<feature type="compositionally biased region" description="Low complexity" evidence="2">
    <location>
        <begin position="292"/>
        <end position="338"/>
    </location>
</feature>
<feature type="region of interest" description="Disordered" evidence="2">
    <location>
        <begin position="659"/>
        <end position="693"/>
    </location>
</feature>
<dbReference type="Proteomes" id="UP000325313">
    <property type="component" value="Unassembled WGS sequence"/>
</dbReference>
<dbReference type="InterPro" id="IPR016024">
    <property type="entry name" value="ARM-type_fold"/>
</dbReference>
<dbReference type="GO" id="GO:0019888">
    <property type="term" value="F:protein phosphatase regulator activity"/>
    <property type="evidence" value="ECO:0007669"/>
    <property type="project" value="TreeGrafter"/>
</dbReference>
<feature type="compositionally biased region" description="Polar residues" evidence="2">
    <location>
        <begin position="673"/>
        <end position="684"/>
    </location>
</feature>
<dbReference type="PANTHER" id="PTHR10648">
    <property type="entry name" value="SERINE/THREONINE-PROTEIN PHOSPHATASE PP2A 65 KDA REGULATORY SUBUNIT"/>
    <property type="match status" value="1"/>
</dbReference>
<name>A0A5B0NWG8_PUCGR</name>
<feature type="compositionally biased region" description="Basic and acidic residues" evidence="2">
    <location>
        <begin position="1807"/>
        <end position="1818"/>
    </location>
</feature>
<feature type="compositionally biased region" description="Low complexity" evidence="2">
    <location>
        <begin position="78"/>
        <end position="118"/>
    </location>
</feature>
<dbReference type="EMBL" id="VDEP01000377">
    <property type="protein sequence ID" value="KAA1092158.1"/>
    <property type="molecule type" value="Genomic_DNA"/>
</dbReference>
<feature type="compositionally biased region" description="Low complexity" evidence="2">
    <location>
        <begin position="11"/>
        <end position="44"/>
    </location>
</feature>
<feature type="region of interest" description="Disordered" evidence="2">
    <location>
        <begin position="1589"/>
        <end position="1609"/>
    </location>
</feature>